<proteinExistence type="predicted"/>
<sequence length="229" mass="24921">MQTSFVYQLAMKPEVFPILPEQSTSSSLDVELPLRKHKSTEKVLPSPLPLGKAPSSGAPKMTCLCAPTTHPGSFRCRLHRAAAKASMLPIASDSQQSCTSDAKARVSHLPAGGNKSVGKMFSKLSAIEERSKGESSLPKPLLKSKNLRIPSRLSKVTFARDIKENVTMPSKPEIPSPVMQPKLSKHASSMQSVSSVRLMALKKCQSLMKEDVLRMRSLAHQGPQPILSR</sequence>
<reference evidence="2" key="1">
    <citation type="journal article" date="2024" name="Proc. Natl. Acad. Sci. U.S.A.">
        <title>Extraordinary preservation of gene collinearity over three hundred million years revealed in homosporous lycophytes.</title>
        <authorList>
            <person name="Li C."/>
            <person name="Wickell D."/>
            <person name="Kuo L.Y."/>
            <person name="Chen X."/>
            <person name="Nie B."/>
            <person name="Liao X."/>
            <person name="Peng D."/>
            <person name="Ji J."/>
            <person name="Jenkins J."/>
            <person name="Williams M."/>
            <person name="Shu S."/>
            <person name="Plott C."/>
            <person name="Barry K."/>
            <person name="Rajasekar S."/>
            <person name="Grimwood J."/>
            <person name="Han X."/>
            <person name="Sun S."/>
            <person name="Hou Z."/>
            <person name="He W."/>
            <person name="Dai G."/>
            <person name="Sun C."/>
            <person name="Schmutz J."/>
            <person name="Leebens-Mack J.H."/>
            <person name="Li F.W."/>
            <person name="Wang L."/>
        </authorList>
    </citation>
    <scope>NUCLEOTIDE SEQUENCE [LARGE SCALE GENOMIC DNA]</scope>
    <source>
        <strain evidence="2">cv. PW_Plant_1</strain>
    </source>
</reference>
<accession>A0ACC2AVX6</accession>
<gene>
    <name evidence="1" type="ORF">O6H91_19G050800</name>
</gene>
<dbReference type="EMBL" id="CM055110">
    <property type="protein sequence ID" value="KAJ7521372.1"/>
    <property type="molecule type" value="Genomic_DNA"/>
</dbReference>
<comment type="caution">
    <text evidence="1">The sequence shown here is derived from an EMBL/GenBank/DDBJ whole genome shotgun (WGS) entry which is preliminary data.</text>
</comment>
<evidence type="ECO:0000313" key="2">
    <source>
        <dbReference type="Proteomes" id="UP001162992"/>
    </source>
</evidence>
<name>A0ACC2AVX6_DIPCM</name>
<keyword evidence="2" id="KW-1185">Reference proteome</keyword>
<evidence type="ECO:0000313" key="1">
    <source>
        <dbReference type="EMBL" id="KAJ7521372.1"/>
    </source>
</evidence>
<protein>
    <submittedName>
        <fullName evidence="1">Uncharacterized protein</fullName>
    </submittedName>
</protein>
<organism evidence="1 2">
    <name type="scientific">Diphasiastrum complanatum</name>
    <name type="common">Issler's clubmoss</name>
    <name type="synonym">Lycopodium complanatum</name>
    <dbReference type="NCBI Taxonomy" id="34168"/>
    <lineage>
        <taxon>Eukaryota</taxon>
        <taxon>Viridiplantae</taxon>
        <taxon>Streptophyta</taxon>
        <taxon>Embryophyta</taxon>
        <taxon>Tracheophyta</taxon>
        <taxon>Lycopodiopsida</taxon>
        <taxon>Lycopodiales</taxon>
        <taxon>Lycopodiaceae</taxon>
        <taxon>Lycopodioideae</taxon>
        <taxon>Diphasiastrum</taxon>
    </lineage>
</organism>
<dbReference type="Proteomes" id="UP001162992">
    <property type="component" value="Chromosome 19"/>
</dbReference>